<reference evidence="1 2" key="1">
    <citation type="submission" date="2020-01" db="EMBL/GenBank/DDBJ databases">
        <authorList>
            <person name="Gupta K D."/>
        </authorList>
    </citation>
    <scope>NUCLEOTIDE SEQUENCE [LARGE SCALE GENOMIC DNA]</scope>
</reference>
<protein>
    <submittedName>
        <fullName evidence="1">Uncharacterized protein</fullName>
    </submittedName>
</protein>
<evidence type="ECO:0000313" key="1">
    <source>
        <dbReference type="EMBL" id="CAA7265157.1"/>
    </source>
</evidence>
<organism evidence="1 2">
    <name type="scientific">Cyclocybe aegerita</name>
    <name type="common">Black poplar mushroom</name>
    <name type="synonym">Agrocybe aegerita</name>
    <dbReference type="NCBI Taxonomy" id="1973307"/>
    <lineage>
        <taxon>Eukaryota</taxon>
        <taxon>Fungi</taxon>
        <taxon>Dikarya</taxon>
        <taxon>Basidiomycota</taxon>
        <taxon>Agaricomycotina</taxon>
        <taxon>Agaricomycetes</taxon>
        <taxon>Agaricomycetidae</taxon>
        <taxon>Agaricales</taxon>
        <taxon>Agaricineae</taxon>
        <taxon>Bolbitiaceae</taxon>
        <taxon>Cyclocybe</taxon>
    </lineage>
</organism>
<sequence>MADNLDGWAVVDDRDPSIQYDEGLWRPVKIGPTNGVGIDTTYNGSVMQPVIRGGMSFKFNGGDGRVLASVAAATERNITDETIMNSMFSWECFIDGRQVDSGALSDIEKGQNNYELCRWRGFSIAERALTVNVSTQEWPFGIDRIEYVPAVRGGYTIVDPLNPRISTDAFRNETSREVRMNANGSKMTYEYFGTAVACHGKIEGSTLPSSSATYQVDGEDPVSFDVPGSSGIETTGLQLFETPTRTSGAHTLTVTYTGSQARMPLVVSSLIVQEDPNVPFLLPLPVHRPVTQVLQVSALVGTQVHRLRLARRDLVARRFR</sequence>
<comment type="caution">
    <text evidence="1">The sequence shown here is derived from an EMBL/GenBank/DDBJ whole genome shotgun (WGS) entry which is preliminary data.</text>
</comment>
<keyword evidence="2" id="KW-1185">Reference proteome</keyword>
<dbReference type="EMBL" id="CACVBS010000047">
    <property type="protein sequence ID" value="CAA7265157.1"/>
    <property type="molecule type" value="Genomic_DNA"/>
</dbReference>
<dbReference type="AlphaFoldDB" id="A0A8S0WL76"/>
<proteinExistence type="predicted"/>
<dbReference type="Gene3D" id="2.60.120.260">
    <property type="entry name" value="Galactose-binding domain-like"/>
    <property type="match status" value="1"/>
</dbReference>
<name>A0A8S0WL76_CYCAE</name>
<gene>
    <name evidence="1" type="ORF">AAE3_LOCUS7438</name>
</gene>
<dbReference type="OrthoDB" id="3052647at2759"/>
<accession>A0A8S0WL76</accession>
<dbReference type="Proteomes" id="UP000467700">
    <property type="component" value="Unassembled WGS sequence"/>
</dbReference>
<evidence type="ECO:0000313" key="2">
    <source>
        <dbReference type="Proteomes" id="UP000467700"/>
    </source>
</evidence>